<evidence type="ECO:0000313" key="8">
    <source>
        <dbReference type="Proteomes" id="UP001291687"/>
    </source>
</evidence>
<evidence type="ECO:0000256" key="1">
    <source>
        <dbReference type="ARBA" id="ARBA00004141"/>
    </source>
</evidence>
<evidence type="ECO:0000313" key="7">
    <source>
        <dbReference type="EMBL" id="MEA0971451.1"/>
    </source>
</evidence>
<comment type="caution">
    <text evidence="7">The sequence shown here is derived from an EMBL/GenBank/DDBJ whole genome shotgun (WGS) entry which is preliminary data.</text>
</comment>
<dbReference type="EMBL" id="JARJFB010000139">
    <property type="protein sequence ID" value="MEA0971451.1"/>
    <property type="molecule type" value="Genomic_DNA"/>
</dbReference>
<feature type="transmembrane region" description="Helical" evidence="6">
    <location>
        <begin position="181"/>
        <end position="206"/>
    </location>
</feature>
<dbReference type="Pfam" id="PF03379">
    <property type="entry name" value="CcmB"/>
    <property type="match status" value="1"/>
</dbReference>
<feature type="transmembrane region" description="Helical" evidence="6">
    <location>
        <begin position="45"/>
        <end position="66"/>
    </location>
</feature>
<keyword evidence="4 6" id="KW-1133">Transmembrane helix</keyword>
<accession>A0ABU5NE69</accession>
<keyword evidence="5 6" id="KW-0472">Membrane</keyword>
<dbReference type="RefSeq" id="WP_322777353.1">
    <property type="nucleotide sequence ID" value="NZ_JARJFB010000139.1"/>
</dbReference>
<comment type="similarity">
    <text evidence="2">Belongs to the CcmB/CycW/HelB family.</text>
</comment>
<organism evidence="7 8">
    <name type="scientific">Candidatus Megaera venefica</name>
    <dbReference type="NCBI Taxonomy" id="2055910"/>
    <lineage>
        <taxon>Bacteria</taxon>
        <taxon>Pseudomonadati</taxon>
        <taxon>Pseudomonadota</taxon>
        <taxon>Alphaproteobacteria</taxon>
        <taxon>Rickettsiales</taxon>
        <taxon>Rickettsiaceae</taxon>
        <taxon>Candidatus Megaera</taxon>
    </lineage>
</organism>
<evidence type="ECO:0000256" key="2">
    <source>
        <dbReference type="ARBA" id="ARBA00010544"/>
    </source>
</evidence>
<keyword evidence="3 6" id="KW-0812">Transmembrane</keyword>
<evidence type="ECO:0000256" key="4">
    <source>
        <dbReference type="ARBA" id="ARBA00022989"/>
    </source>
</evidence>
<gene>
    <name evidence="7" type="ORF">Megvenef_01430</name>
</gene>
<dbReference type="Proteomes" id="UP001291687">
    <property type="component" value="Unassembled WGS sequence"/>
</dbReference>
<reference evidence="7 8" key="1">
    <citation type="submission" date="2023-03" db="EMBL/GenBank/DDBJ databases">
        <title>Host association and intracellularity evolved multiple times independently in the Rickettsiales.</title>
        <authorList>
            <person name="Castelli M."/>
            <person name="Nardi T."/>
            <person name="Gammuto L."/>
            <person name="Bellinzona G."/>
            <person name="Sabaneyeva E."/>
            <person name="Potekhin A."/>
            <person name="Serra V."/>
            <person name="Petroni G."/>
            <person name="Sassera D."/>
        </authorList>
    </citation>
    <scope>NUCLEOTIDE SEQUENCE [LARGE SCALE GENOMIC DNA]</scope>
    <source>
        <strain evidence="7 8">Sr 2-6</strain>
    </source>
</reference>
<evidence type="ECO:0000256" key="5">
    <source>
        <dbReference type="ARBA" id="ARBA00023136"/>
    </source>
</evidence>
<protein>
    <submittedName>
        <fullName evidence="7">CcmB family protein</fullName>
    </submittedName>
</protein>
<proteinExistence type="inferred from homology"/>
<name>A0ABU5NE69_9RICK</name>
<evidence type="ECO:0000256" key="3">
    <source>
        <dbReference type="ARBA" id="ARBA00022692"/>
    </source>
</evidence>
<feature type="transmembrane region" description="Helical" evidence="6">
    <location>
        <begin position="87"/>
        <end position="106"/>
    </location>
</feature>
<dbReference type="InterPro" id="IPR003544">
    <property type="entry name" value="Cyt_c_biogenesis_CcmB"/>
</dbReference>
<keyword evidence="8" id="KW-1185">Reference proteome</keyword>
<evidence type="ECO:0000256" key="6">
    <source>
        <dbReference type="SAM" id="Phobius"/>
    </source>
</evidence>
<feature type="transmembrane region" description="Helical" evidence="6">
    <location>
        <begin position="21"/>
        <end position="39"/>
    </location>
</feature>
<sequence length="212" mass="23862">MKILLSQEFLIQNKVYNLIKYSVLFFGFCIFSLTLINSHDDVQKFGAIFSLVCIPLCFLGLTNNLIKTDIEDGSLEYLLITSSAQKIVLSKFLVLSLITLFCFVLVNPLLAIFFNLQFYQVVILLLTSLLLITLSSALIVLIASIQGYFRSNTNFFAILVMPLILPNIILAGILTQNLQETHLLVIMLGINLVIIPPTLYLSSYLIDNIYNI</sequence>
<feature type="transmembrane region" description="Helical" evidence="6">
    <location>
        <begin position="118"/>
        <end position="143"/>
    </location>
</feature>
<feature type="transmembrane region" description="Helical" evidence="6">
    <location>
        <begin position="155"/>
        <end position="175"/>
    </location>
</feature>
<comment type="subcellular location">
    <subcellularLocation>
        <location evidence="1">Membrane</location>
        <topology evidence="1">Multi-pass membrane protein</topology>
    </subcellularLocation>
</comment>